<protein>
    <submittedName>
        <fullName evidence="2">Uncharacterized protein</fullName>
    </submittedName>
</protein>
<evidence type="ECO:0000256" key="1">
    <source>
        <dbReference type="SAM" id="MobiDB-lite"/>
    </source>
</evidence>
<evidence type="ECO:0000313" key="2">
    <source>
        <dbReference type="EMBL" id="TDQ50501.1"/>
    </source>
</evidence>
<keyword evidence="3" id="KW-1185">Reference proteome</keyword>
<accession>A0A4R6UTK2</accession>
<organism evidence="2 3">
    <name type="scientific">Permianibacter aggregans</name>
    <dbReference type="NCBI Taxonomy" id="1510150"/>
    <lineage>
        <taxon>Bacteria</taxon>
        <taxon>Pseudomonadati</taxon>
        <taxon>Pseudomonadota</taxon>
        <taxon>Gammaproteobacteria</taxon>
        <taxon>Pseudomonadales</taxon>
        <taxon>Pseudomonadaceae</taxon>
        <taxon>Permianibacter</taxon>
    </lineage>
</organism>
<dbReference type="EMBL" id="SNYM01000002">
    <property type="protein sequence ID" value="TDQ50501.1"/>
    <property type="molecule type" value="Genomic_DNA"/>
</dbReference>
<comment type="caution">
    <text evidence="2">The sequence shown here is derived from an EMBL/GenBank/DDBJ whole genome shotgun (WGS) entry which is preliminary data.</text>
</comment>
<sequence>MRAVTGRRLRTADSGLRQPATPAPRSHHLVFETFILREFVADYQPVHLLYHTLFNSYYQGVGDPFPRAMRGALSRPTNAEVLAYRDQVDESLLKFLASHS</sequence>
<reference evidence="2 3" key="1">
    <citation type="submission" date="2019-03" db="EMBL/GenBank/DDBJ databases">
        <title>Genomic Encyclopedia of Type Strains, Phase IV (KMG-IV): sequencing the most valuable type-strain genomes for metagenomic binning, comparative biology and taxonomic classification.</title>
        <authorList>
            <person name="Goeker M."/>
        </authorList>
    </citation>
    <scope>NUCLEOTIDE SEQUENCE [LARGE SCALE GENOMIC DNA]</scope>
    <source>
        <strain evidence="2 3">DSM 103792</strain>
    </source>
</reference>
<dbReference type="Proteomes" id="UP000295375">
    <property type="component" value="Unassembled WGS sequence"/>
</dbReference>
<evidence type="ECO:0000313" key="3">
    <source>
        <dbReference type="Proteomes" id="UP000295375"/>
    </source>
</evidence>
<proteinExistence type="predicted"/>
<dbReference type="RefSeq" id="WP_232475456.1">
    <property type="nucleotide sequence ID" value="NZ_CP037953.1"/>
</dbReference>
<feature type="region of interest" description="Disordered" evidence="1">
    <location>
        <begin position="1"/>
        <end position="23"/>
    </location>
</feature>
<dbReference type="AlphaFoldDB" id="A0A4R6UTK2"/>
<name>A0A4R6UTK2_9GAMM</name>
<gene>
    <name evidence="2" type="ORF">EV696_102183</name>
</gene>